<evidence type="ECO:0000313" key="6">
    <source>
        <dbReference type="Proteomes" id="UP001235840"/>
    </source>
</evidence>
<dbReference type="Proteomes" id="UP001235840">
    <property type="component" value="Unassembled WGS sequence"/>
</dbReference>
<organism evidence="5 6">
    <name type="scientific">Caldalkalibacillus horti</name>
    <dbReference type="NCBI Taxonomy" id="77523"/>
    <lineage>
        <taxon>Bacteria</taxon>
        <taxon>Bacillati</taxon>
        <taxon>Bacillota</taxon>
        <taxon>Bacilli</taxon>
        <taxon>Bacillales</taxon>
        <taxon>Bacillaceae</taxon>
        <taxon>Caldalkalibacillus</taxon>
    </lineage>
</organism>
<name>A0ABT9VSZ9_9BACI</name>
<evidence type="ECO:0000313" key="5">
    <source>
        <dbReference type="EMBL" id="MDQ0164113.1"/>
    </source>
</evidence>
<comment type="function">
    <text evidence="4">Initiates the rapid degradation of small, acid-soluble proteins during spore germination.</text>
</comment>
<comment type="caution">
    <text evidence="5">The sequence shown here is derived from an EMBL/GenBank/DDBJ whole genome shotgun (WGS) entry which is preliminary data.</text>
</comment>
<dbReference type="HAMAP" id="MF_00626">
    <property type="entry name" value="Germination_prot"/>
    <property type="match status" value="1"/>
</dbReference>
<dbReference type="PIRSF" id="PIRSF019549">
    <property type="entry name" value="Peptidase_A25"/>
    <property type="match status" value="1"/>
</dbReference>
<protein>
    <recommendedName>
        <fullName evidence="4">Germination protease</fullName>
        <ecNumber evidence="4">3.4.24.78</ecNumber>
    </recommendedName>
    <alternativeName>
        <fullName evidence="4">GPR endopeptidase</fullName>
    </alternativeName>
    <alternativeName>
        <fullName evidence="4">Germination proteinase</fullName>
    </alternativeName>
    <alternativeName>
        <fullName evidence="4">Spore protease</fullName>
    </alternativeName>
</protein>
<comment type="catalytic activity">
    <reaction evidence="4">
        <text>Endopeptidase action with P4 Glu or Asp, P1 preferably Glu &gt; Asp, P1' hydrophobic and P2' Ala.</text>
        <dbReference type="EC" id="3.4.24.78"/>
    </reaction>
</comment>
<comment type="PTM">
    <text evidence="4">Autoproteolytically processed. The inactive tetrameric zymogen termed p46 autoprocesses to a smaller form termed p41, which is active only during spore germination.</text>
</comment>
<keyword evidence="2 4" id="KW-0378">Hydrolase</keyword>
<dbReference type="EMBL" id="JAUSTY010000001">
    <property type="protein sequence ID" value="MDQ0164113.1"/>
    <property type="molecule type" value="Genomic_DNA"/>
</dbReference>
<dbReference type="Gene3D" id="3.40.50.1450">
    <property type="entry name" value="HybD-like"/>
    <property type="match status" value="2"/>
</dbReference>
<dbReference type="RefSeq" id="WP_307389250.1">
    <property type="nucleotide sequence ID" value="NZ_BAAADK010000009.1"/>
</dbReference>
<evidence type="ECO:0000256" key="3">
    <source>
        <dbReference type="ARBA" id="ARBA00023145"/>
    </source>
</evidence>
<reference evidence="5 6" key="1">
    <citation type="submission" date="2023-07" db="EMBL/GenBank/DDBJ databases">
        <title>Genomic Encyclopedia of Type Strains, Phase IV (KMG-IV): sequencing the most valuable type-strain genomes for metagenomic binning, comparative biology and taxonomic classification.</title>
        <authorList>
            <person name="Goeker M."/>
        </authorList>
    </citation>
    <scope>NUCLEOTIDE SEQUENCE [LARGE SCALE GENOMIC DNA]</scope>
    <source>
        <strain evidence="5 6">DSM 12751</strain>
    </source>
</reference>
<dbReference type="EC" id="3.4.24.78" evidence="4"/>
<dbReference type="SUPFAM" id="SSF53163">
    <property type="entry name" value="HybD-like"/>
    <property type="match status" value="1"/>
</dbReference>
<comment type="similarity">
    <text evidence="4">Belongs to the peptidase A25 family.</text>
</comment>
<dbReference type="InterPro" id="IPR023430">
    <property type="entry name" value="Pept_HybD-like_dom_sf"/>
</dbReference>
<feature type="propeptide" id="PRO_5044918489" evidence="4">
    <location>
        <begin position="1"/>
        <end position="19"/>
    </location>
</feature>
<feature type="chain" id="PRO_5044918488" description="Germination protease" evidence="4">
    <location>
        <begin position="20"/>
        <end position="375"/>
    </location>
</feature>
<dbReference type="GO" id="GO:0008233">
    <property type="term" value="F:peptidase activity"/>
    <property type="evidence" value="ECO:0007669"/>
    <property type="project" value="UniProtKB-KW"/>
</dbReference>
<accession>A0ABT9VSZ9</accession>
<evidence type="ECO:0000256" key="2">
    <source>
        <dbReference type="ARBA" id="ARBA00022801"/>
    </source>
</evidence>
<keyword evidence="1 4" id="KW-0645">Protease</keyword>
<evidence type="ECO:0000256" key="1">
    <source>
        <dbReference type="ARBA" id="ARBA00022670"/>
    </source>
</evidence>
<proteinExistence type="inferred from homology"/>
<dbReference type="InterPro" id="IPR005080">
    <property type="entry name" value="Peptidase_A25"/>
</dbReference>
<gene>
    <name evidence="4" type="primary">gpr</name>
    <name evidence="5" type="ORF">J2S11_000012</name>
</gene>
<sequence length="375" mass="41037">MEENKEKEIDLSKYQVRTDLAVEAHQIAEEEEGQGIPGVRLEELEQDHIYVTKVYVDTEEGAKKIGKNVGKYLTIEAQPLRKKDTEFQNKVTTLFAQQFHAFLEEVGIKPDDSVLIIGLGNWNVTPDALGPIVVENIMVTSHLFELAPENVEEGFRRVSALSPGVLGITGIETSQVVEGVISQIQPDFVIAIDALASSSLERVNTTIQISDTGISPGSGIGNKRKALSKEVLGVPVIAIGVPTVVDAVSIVSNSIDFVLGHMGKEMKDQQENTNARRALAPGGMGFNLGQPKRFNPDHIPAEEERRTLLGLVGTLEEHEKRRLIHEVLQPLGHQLIVTPKEIDTFIEDIGNIVANGLNAALHEKIDMSNVSAYTH</sequence>
<dbReference type="GO" id="GO:0006508">
    <property type="term" value="P:proteolysis"/>
    <property type="evidence" value="ECO:0007669"/>
    <property type="project" value="UniProtKB-KW"/>
</dbReference>
<keyword evidence="6" id="KW-1185">Reference proteome</keyword>
<dbReference type="NCBIfam" id="TIGR01441">
    <property type="entry name" value="GPR"/>
    <property type="match status" value="1"/>
</dbReference>
<comment type="subunit">
    <text evidence="4">Homotetramer.</text>
</comment>
<keyword evidence="3 4" id="KW-0865">Zymogen</keyword>
<evidence type="ECO:0000256" key="4">
    <source>
        <dbReference type="HAMAP-Rule" id="MF_00626"/>
    </source>
</evidence>
<dbReference type="Pfam" id="PF03418">
    <property type="entry name" value="Peptidase_A25"/>
    <property type="match status" value="1"/>
</dbReference>